<reference evidence="4" key="3">
    <citation type="journal article" date="2004" name="Biochemistry">
        <title>Divergence of function in the thioredoxin fold suprafamily: evidence for evolution of peroxiredoxins from a thioredoxin-like ancestor.</title>
        <authorList>
            <person name="Copley S.D."/>
            <person name="Novak W.R."/>
            <person name="Babbitt P.C."/>
        </authorList>
    </citation>
    <scope>NUCLEOTIDE SEQUENCE</scope>
</reference>
<dbReference type="InterPro" id="IPR036249">
    <property type="entry name" value="Thioredoxin-like_sf"/>
</dbReference>
<reference evidence="4" key="5">
    <citation type="submission" date="2025-08" db="UniProtKB">
        <authorList>
            <consortium name="RefSeq"/>
        </authorList>
    </citation>
    <scope>IDENTIFICATION</scope>
</reference>
<dbReference type="InterPro" id="IPR006311">
    <property type="entry name" value="TAT_signal"/>
</dbReference>
<evidence type="ECO:0000313" key="3">
    <source>
        <dbReference type="Proteomes" id="UP000675920"/>
    </source>
</evidence>
<reference evidence="4" key="1">
    <citation type="journal article" date="1998" name="Protein Sci.">
        <title>Evidence that peroxiredoxins are novel members of the thioredoxin fold superfamily.</title>
        <authorList>
            <person name="Schroder E."/>
            <person name="Ponting C.P."/>
        </authorList>
    </citation>
    <scope>NUCLEOTIDE SEQUENCE</scope>
</reference>
<feature type="domain" description="Thioredoxin" evidence="2">
    <location>
        <begin position="51"/>
        <end position="191"/>
    </location>
</feature>
<sequence>MTAQNPSSPSPVASSSSGATGGAPSAARRGLLIGGGAAAVAVAAGGWTLLGAGRTQVPDVALRTLAGESLKLSDLRGKVVLVNFWATSCTTCVHEMPALAEAHKRLAGQGYETVAVAMSYDRPDYVANFAQERALPFKVAIDLDGAIAKAFDGIRATPTSFLLDKRGAIVQRYVGEPDWAQFEKTVAAELAAA</sequence>
<organism evidence="3 4">
    <name type="scientific">Derxia gummosa DSM 723</name>
    <dbReference type="NCBI Taxonomy" id="1121388"/>
    <lineage>
        <taxon>Bacteria</taxon>
        <taxon>Pseudomonadati</taxon>
        <taxon>Pseudomonadota</taxon>
        <taxon>Betaproteobacteria</taxon>
        <taxon>Burkholderiales</taxon>
        <taxon>Alcaligenaceae</taxon>
        <taxon>Derxia</taxon>
    </lineage>
</organism>
<dbReference type="Proteomes" id="UP000675920">
    <property type="component" value="Unplaced"/>
</dbReference>
<reference evidence="4" key="2">
    <citation type="journal article" date="2003" name="Trends Biochem. Sci.">
        <title>Structure, mechanism and regulation of peroxiredoxins.</title>
        <authorList>
            <person name="Wood Z.A."/>
            <person name="Schroder E."/>
            <person name="Robin Harris J."/>
            <person name="Poole L.B."/>
        </authorList>
    </citation>
    <scope>NUCLEOTIDE SEQUENCE</scope>
</reference>
<feature type="region of interest" description="Disordered" evidence="1">
    <location>
        <begin position="1"/>
        <end position="21"/>
    </location>
</feature>
<evidence type="ECO:0000313" key="4">
    <source>
        <dbReference type="RefSeq" id="WP_034410521.1"/>
    </source>
</evidence>
<evidence type="ECO:0000256" key="1">
    <source>
        <dbReference type="SAM" id="MobiDB-lite"/>
    </source>
</evidence>
<accession>A0A8B6X8A2</accession>
<name>A0A8B6X8A2_9BURK</name>
<dbReference type="OrthoDB" id="9811352at2"/>
<dbReference type="PROSITE" id="PS51352">
    <property type="entry name" value="THIOREDOXIN_2"/>
    <property type="match status" value="1"/>
</dbReference>
<proteinExistence type="predicted"/>
<dbReference type="Gene3D" id="3.40.30.10">
    <property type="entry name" value="Glutaredoxin"/>
    <property type="match status" value="1"/>
</dbReference>
<dbReference type="RefSeq" id="WP_034410521.1">
    <property type="nucleotide sequence ID" value="NZ_AXWS01000007.1"/>
</dbReference>
<evidence type="ECO:0000259" key="2">
    <source>
        <dbReference type="PROSITE" id="PS51352"/>
    </source>
</evidence>
<dbReference type="PANTHER" id="PTHR42852">
    <property type="entry name" value="THIOL:DISULFIDE INTERCHANGE PROTEIN DSBE"/>
    <property type="match status" value="1"/>
</dbReference>
<dbReference type="PROSITE" id="PS51318">
    <property type="entry name" value="TAT"/>
    <property type="match status" value="1"/>
</dbReference>
<dbReference type="EC" id="1.11.1.-" evidence="4"/>
<dbReference type="Pfam" id="PF08534">
    <property type="entry name" value="Redoxin"/>
    <property type="match status" value="1"/>
</dbReference>
<keyword evidence="3" id="KW-1185">Reference proteome</keyword>
<dbReference type="SUPFAM" id="SSF52833">
    <property type="entry name" value="Thioredoxin-like"/>
    <property type="match status" value="1"/>
</dbReference>
<dbReference type="InterPro" id="IPR050553">
    <property type="entry name" value="Thioredoxin_ResA/DsbE_sf"/>
</dbReference>
<reference evidence="4" key="4">
    <citation type="journal article" date="2005" name="Proteins">
        <title>Structural classification of thioredoxin-like fold proteins.</title>
        <authorList>
            <person name="Qi Y."/>
            <person name="Grishin N.V."/>
        </authorList>
    </citation>
    <scope>NUCLEOTIDE SEQUENCE</scope>
</reference>
<dbReference type="InterPro" id="IPR013740">
    <property type="entry name" value="Redoxin"/>
</dbReference>
<dbReference type="PANTHER" id="PTHR42852:SF18">
    <property type="entry name" value="CHROMOSOME UNDETERMINED SCAFFOLD_47, WHOLE GENOME SHOTGUN SEQUENCE"/>
    <property type="match status" value="1"/>
</dbReference>
<dbReference type="InterPro" id="IPR013766">
    <property type="entry name" value="Thioredoxin_domain"/>
</dbReference>
<dbReference type="GO" id="GO:0016491">
    <property type="term" value="F:oxidoreductase activity"/>
    <property type="evidence" value="ECO:0007669"/>
    <property type="project" value="InterPro"/>
</dbReference>
<protein>
    <submittedName>
        <fullName evidence="4">Peroxiredoxin family protein</fullName>
        <ecNumber evidence="4">1.11.1.-</ecNumber>
    </submittedName>
</protein>
<dbReference type="AlphaFoldDB" id="A0A8B6X8A2"/>
<dbReference type="CDD" id="cd02966">
    <property type="entry name" value="TlpA_like_family"/>
    <property type="match status" value="1"/>
</dbReference>